<evidence type="ECO:0000313" key="4">
    <source>
        <dbReference type="Proteomes" id="UP001596058"/>
    </source>
</evidence>
<keyword evidence="2" id="KW-0812">Transmembrane</keyword>
<gene>
    <name evidence="3" type="ORF">ACFPZ3_07390</name>
</gene>
<evidence type="ECO:0000313" key="3">
    <source>
        <dbReference type="EMBL" id="MFC5823669.1"/>
    </source>
</evidence>
<name>A0ABW1CDB3_9ACTN</name>
<keyword evidence="2" id="KW-1133">Transmembrane helix</keyword>
<keyword evidence="4" id="KW-1185">Reference proteome</keyword>
<evidence type="ECO:0000256" key="1">
    <source>
        <dbReference type="SAM" id="MobiDB-lite"/>
    </source>
</evidence>
<keyword evidence="2" id="KW-0472">Membrane</keyword>
<dbReference type="EMBL" id="JBHSPA010000010">
    <property type="protein sequence ID" value="MFC5823669.1"/>
    <property type="molecule type" value="Genomic_DNA"/>
</dbReference>
<reference evidence="4" key="1">
    <citation type="journal article" date="2019" name="Int. J. Syst. Evol. Microbiol.">
        <title>The Global Catalogue of Microorganisms (GCM) 10K type strain sequencing project: providing services to taxonomists for standard genome sequencing and annotation.</title>
        <authorList>
            <consortium name="The Broad Institute Genomics Platform"/>
            <consortium name="The Broad Institute Genome Sequencing Center for Infectious Disease"/>
            <person name="Wu L."/>
            <person name="Ma J."/>
        </authorList>
    </citation>
    <scope>NUCLEOTIDE SEQUENCE [LARGE SCALE GENOMIC DNA]</scope>
    <source>
        <strain evidence="4">CCUG 53903</strain>
    </source>
</reference>
<sequence>MTPIWIPAVGAVLAALVGVLAGGLVTGRAQRHHWARDRQAEACAGILRESSNVLLTLQQLSRSQRRRTSHLRRWRRRFRPAPAPAIDWRPWNETLAIVSLIADHDIVAAAQEIDAKIWRTHLIVSKGHHSDERWFALRDEIDSQRQAFVNVARQRLGASGPPLRHLTGRPTPDDPIWTIGPEELDHH</sequence>
<organism evidence="3 4">
    <name type="scientific">Nonomuraea insulae</name>
    <dbReference type="NCBI Taxonomy" id="1616787"/>
    <lineage>
        <taxon>Bacteria</taxon>
        <taxon>Bacillati</taxon>
        <taxon>Actinomycetota</taxon>
        <taxon>Actinomycetes</taxon>
        <taxon>Streptosporangiales</taxon>
        <taxon>Streptosporangiaceae</taxon>
        <taxon>Nonomuraea</taxon>
    </lineage>
</organism>
<dbReference type="Proteomes" id="UP001596058">
    <property type="component" value="Unassembled WGS sequence"/>
</dbReference>
<comment type="caution">
    <text evidence="3">The sequence shown here is derived from an EMBL/GenBank/DDBJ whole genome shotgun (WGS) entry which is preliminary data.</text>
</comment>
<proteinExistence type="predicted"/>
<feature type="transmembrane region" description="Helical" evidence="2">
    <location>
        <begin position="6"/>
        <end position="26"/>
    </location>
</feature>
<accession>A0ABW1CDB3</accession>
<protein>
    <recommendedName>
        <fullName evidence="5">Secreted protein</fullName>
    </recommendedName>
</protein>
<evidence type="ECO:0000256" key="2">
    <source>
        <dbReference type="SAM" id="Phobius"/>
    </source>
</evidence>
<evidence type="ECO:0008006" key="5">
    <source>
        <dbReference type="Google" id="ProtNLM"/>
    </source>
</evidence>
<feature type="region of interest" description="Disordered" evidence="1">
    <location>
        <begin position="159"/>
        <end position="187"/>
    </location>
</feature>
<dbReference type="RefSeq" id="WP_379513199.1">
    <property type="nucleotide sequence ID" value="NZ_JBHSPA010000010.1"/>
</dbReference>